<reference evidence="1 2" key="1">
    <citation type="submission" date="2017-09" db="EMBL/GenBank/DDBJ databases">
        <title>Depth-based differentiation of microbial function through sediment-hosted aquifers and enrichment of novel symbionts in the deep terrestrial subsurface.</title>
        <authorList>
            <person name="Probst A.J."/>
            <person name="Ladd B."/>
            <person name="Jarett J.K."/>
            <person name="Geller-Mcgrath D.E."/>
            <person name="Sieber C.M."/>
            <person name="Emerson J.B."/>
            <person name="Anantharaman K."/>
            <person name="Thomas B.C."/>
            <person name="Malmstrom R."/>
            <person name="Stieglmeier M."/>
            <person name="Klingl A."/>
            <person name="Woyke T."/>
            <person name="Ryan C.M."/>
            <person name="Banfield J.F."/>
        </authorList>
    </citation>
    <scope>NUCLEOTIDE SEQUENCE [LARGE SCALE GENOMIC DNA]</scope>
    <source>
        <strain evidence="1">CG08_land_8_20_14_0_20_45_16</strain>
    </source>
</reference>
<name>A0A2H0XV95_UNCSA</name>
<dbReference type="Proteomes" id="UP000231343">
    <property type="component" value="Unassembled WGS sequence"/>
</dbReference>
<sequence length="64" mass="7086">FLLTKTGHFHFAQSGHYHVAATGQDSFLTSLAISVKIFLIGKVGNESPLFALVEVFFDENRAIF</sequence>
<accession>A0A2H0XV95</accession>
<evidence type="ECO:0000313" key="2">
    <source>
        <dbReference type="Proteomes" id="UP000231343"/>
    </source>
</evidence>
<gene>
    <name evidence="1" type="ORF">COT42_07270</name>
</gene>
<comment type="caution">
    <text evidence="1">The sequence shown here is derived from an EMBL/GenBank/DDBJ whole genome shotgun (WGS) entry which is preliminary data.</text>
</comment>
<organism evidence="1 2">
    <name type="scientific">Candidatus Saganbacteria bacterium CG08_land_8_20_14_0_20_45_16</name>
    <dbReference type="NCBI Taxonomy" id="2014293"/>
    <lineage>
        <taxon>Bacteria</taxon>
        <taxon>Bacillati</taxon>
        <taxon>Saganbacteria</taxon>
    </lineage>
</organism>
<dbReference type="EMBL" id="PEYM01000121">
    <property type="protein sequence ID" value="PIS28685.1"/>
    <property type="molecule type" value="Genomic_DNA"/>
</dbReference>
<dbReference type="AlphaFoldDB" id="A0A2H0XV95"/>
<feature type="non-terminal residue" evidence="1">
    <location>
        <position position="1"/>
    </location>
</feature>
<proteinExistence type="predicted"/>
<protein>
    <submittedName>
        <fullName evidence="1">Uncharacterized protein</fullName>
    </submittedName>
</protein>
<evidence type="ECO:0000313" key="1">
    <source>
        <dbReference type="EMBL" id="PIS28685.1"/>
    </source>
</evidence>